<dbReference type="Proteomes" id="UP000789375">
    <property type="component" value="Unassembled WGS sequence"/>
</dbReference>
<organism evidence="1 2">
    <name type="scientific">Funneliformis mosseae</name>
    <name type="common">Endomycorrhizal fungus</name>
    <name type="synonym">Glomus mosseae</name>
    <dbReference type="NCBI Taxonomy" id="27381"/>
    <lineage>
        <taxon>Eukaryota</taxon>
        <taxon>Fungi</taxon>
        <taxon>Fungi incertae sedis</taxon>
        <taxon>Mucoromycota</taxon>
        <taxon>Glomeromycotina</taxon>
        <taxon>Glomeromycetes</taxon>
        <taxon>Glomerales</taxon>
        <taxon>Glomeraceae</taxon>
        <taxon>Funneliformis</taxon>
    </lineage>
</organism>
<protein>
    <submittedName>
        <fullName evidence="1">2424_t:CDS:1</fullName>
    </submittedName>
</protein>
<keyword evidence="2" id="KW-1185">Reference proteome</keyword>
<dbReference type="AlphaFoldDB" id="A0A9N9AGF2"/>
<evidence type="ECO:0000313" key="1">
    <source>
        <dbReference type="EMBL" id="CAG8532121.1"/>
    </source>
</evidence>
<gene>
    <name evidence="1" type="ORF">FMOSSE_LOCUS5560</name>
</gene>
<reference evidence="1" key="1">
    <citation type="submission" date="2021-06" db="EMBL/GenBank/DDBJ databases">
        <authorList>
            <person name="Kallberg Y."/>
            <person name="Tangrot J."/>
            <person name="Rosling A."/>
        </authorList>
    </citation>
    <scope>NUCLEOTIDE SEQUENCE</scope>
    <source>
        <strain evidence="1">87-6 pot B 2015</strain>
    </source>
</reference>
<name>A0A9N9AGF2_FUNMO</name>
<comment type="caution">
    <text evidence="1">The sequence shown here is derived from an EMBL/GenBank/DDBJ whole genome shotgun (WGS) entry which is preliminary data.</text>
</comment>
<dbReference type="EMBL" id="CAJVPP010001069">
    <property type="protein sequence ID" value="CAG8532121.1"/>
    <property type="molecule type" value="Genomic_DNA"/>
</dbReference>
<accession>A0A9N9AGF2</accession>
<proteinExistence type="predicted"/>
<evidence type="ECO:0000313" key="2">
    <source>
        <dbReference type="Proteomes" id="UP000789375"/>
    </source>
</evidence>
<sequence>MSRATKTLDNSKKSANKRGEDLIIRRFLSELLRTKSNKQPEDNYNYDPVDDITDSMAGMTLNSATINAIKFAVRSAVKKCTKCEDTIHKVLHNSGSYGDEDSISK</sequence>